<sequence>MSVSPVVRLFQSLQQVEIFCQYILSNSRFRLSFNAPQQLYISDSSDR</sequence>
<evidence type="ECO:0000313" key="1">
    <source>
        <dbReference type="EMBL" id="GJM62634.1"/>
    </source>
</evidence>
<dbReference type="EMBL" id="BQKE01000002">
    <property type="protein sequence ID" value="GJM62634.1"/>
    <property type="molecule type" value="Genomic_DNA"/>
</dbReference>
<accession>A0AAN5AKX6</accession>
<gene>
    <name evidence="1" type="ORF">PEDI_31860</name>
</gene>
<comment type="caution">
    <text evidence="1">The sequence shown here is derived from an EMBL/GenBank/DDBJ whole genome shotgun (WGS) entry which is preliminary data.</text>
</comment>
<protein>
    <submittedName>
        <fullName evidence="1">Uncharacterized protein</fullName>
    </submittedName>
</protein>
<organism evidence="1 2">
    <name type="scientific">Persicobacter diffluens</name>
    <dbReference type="NCBI Taxonomy" id="981"/>
    <lineage>
        <taxon>Bacteria</taxon>
        <taxon>Pseudomonadati</taxon>
        <taxon>Bacteroidota</taxon>
        <taxon>Cytophagia</taxon>
        <taxon>Cytophagales</taxon>
        <taxon>Persicobacteraceae</taxon>
        <taxon>Persicobacter</taxon>
    </lineage>
</organism>
<dbReference type="Proteomes" id="UP001310022">
    <property type="component" value="Unassembled WGS sequence"/>
</dbReference>
<evidence type="ECO:0000313" key="2">
    <source>
        <dbReference type="Proteomes" id="UP001310022"/>
    </source>
</evidence>
<dbReference type="AlphaFoldDB" id="A0AAN5AKX6"/>
<proteinExistence type="predicted"/>
<reference evidence="1 2" key="1">
    <citation type="submission" date="2021-12" db="EMBL/GenBank/DDBJ databases">
        <title>Genome sequencing of bacteria with rrn-lacking chromosome and rrn-plasmid.</title>
        <authorList>
            <person name="Anda M."/>
            <person name="Iwasaki W."/>
        </authorList>
    </citation>
    <scope>NUCLEOTIDE SEQUENCE [LARGE SCALE GENOMIC DNA]</scope>
    <source>
        <strain evidence="1 2">NBRC 15940</strain>
    </source>
</reference>
<name>A0AAN5AKX6_9BACT</name>
<keyword evidence="2" id="KW-1185">Reference proteome</keyword>